<reference evidence="3 4" key="1">
    <citation type="submission" date="2020-08" db="EMBL/GenBank/DDBJ databases">
        <authorList>
            <person name="Hejnol A."/>
        </authorList>
    </citation>
    <scope>NUCLEOTIDE SEQUENCE [LARGE SCALE GENOMIC DNA]</scope>
</reference>
<dbReference type="PANTHER" id="PTHR22091:SF1">
    <property type="entry name" value="COILED-COIL DOMAIN-CONTAINING PROTEIN 77"/>
    <property type="match status" value="1"/>
</dbReference>
<feature type="coiled-coil region" evidence="1">
    <location>
        <begin position="62"/>
        <end position="89"/>
    </location>
</feature>
<evidence type="ECO:0000313" key="4">
    <source>
        <dbReference type="Proteomes" id="UP000549394"/>
    </source>
</evidence>
<accession>A0A7I8VL41</accession>
<gene>
    <name evidence="3" type="ORF">DGYR_LOCUS5538</name>
</gene>
<keyword evidence="4" id="KW-1185">Reference proteome</keyword>
<dbReference type="InterPro" id="IPR037696">
    <property type="entry name" value="CCDC77"/>
</dbReference>
<name>A0A7I8VL41_9ANNE</name>
<evidence type="ECO:0000313" key="3">
    <source>
        <dbReference type="EMBL" id="CAD5116961.1"/>
    </source>
</evidence>
<dbReference type="GO" id="GO:0005813">
    <property type="term" value="C:centrosome"/>
    <property type="evidence" value="ECO:0007669"/>
    <property type="project" value="TreeGrafter"/>
</dbReference>
<evidence type="ECO:0000256" key="2">
    <source>
        <dbReference type="SAM" id="MobiDB-lite"/>
    </source>
</evidence>
<dbReference type="Proteomes" id="UP000549394">
    <property type="component" value="Unassembled WGS sequence"/>
</dbReference>
<dbReference type="PANTHER" id="PTHR22091">
    <property type="entry name" value="COILED-COIL DOMAIN-CONTAINING PROTEIN 77"/>
    <property type="match status" value="1"/>
</dbReference>
<feature type="coiled-coil region" evidence="1">
    <location>
        <begin position="319"/>
        <end position="424"/>
    </location>
</feature>
<evidence type="ECO:0000256" key="1">
    <source>
        <dbReference type="SAM" id="Coils"/>
    </source>
</evidence>
<protein>
    <submittedName>
        <fullName evidence="3">DgyrCDS5800</fullName>
    </submittedName>
</protein>
<sequence length="480" mass="57231">MELEKSTRKTKQKMPSLNDRLGQLRPSRELLEFYRKKLLEYDCEHDSMVERLEKYKMTYEEQHKIEWEMKQREEEITELQKALSDMQTYLFQEREHVLRLYAENDRLKIREIEDRKKIHLLLSLSGLTEREVSYFLKEPPSAAVIQQKLPQKLRQELERLHLDEKIYPKQGSKKFSSKDPKKKQTNGIYERDNESLALQVEALQAQLAEQTKLAKEQMEALLEDRRVRQEESDTRASRDQEKLRQMQEKLNKAQDLLYDSTKQFLQQRADSRAQELAAVKEKDLLLRQLDDAKCKLERTITFNPHQDIDTNSFDSTDNKLHAEEEITILRDDCEKAQELAEMYREQVIQLEEELSKIREEGDVGKELFKERAEKMAKRLDLMNQRYQELEKRRILEVEGFKTDIKNLREKIKSLEKQLFRITIGVGDDLAELSKLKKPDEIDMAMLRRIHSSAQRSKYMVGELKNLKSKVYGMEADLRRM</sequence>
<keyword evidence="1" id="KW-0175">Coiled coil</keyword>
<dbReference type="AlphaFoldDB" id="A0A7I8VL41"/>
<comment type="caution">
    <text evidence="3">The sequence shown here is derived from an EMBL/GenBank/DDBJ whole genome shotgun (WGS) entry which is preliminary data.</text>
</comment>
<organism evidence="3 4">
    <name type="scientific">Dimorphilus gyrociliatus</name>
    <dbReference type="NCBI Taxonomy" id="2664684"/>
    <lineage>
        <taxon>Eukaryota</taxon>
        <taxon>Metazoa</taxon>
        <taxon>Spiralia</taxon>
        <taxon>Lophotrochozoa</taxon>
        <taxon>Annelida</taxon>
        <taxon>Polychaeta</taxon>
        <taxon>Polychaeta incertae sedis</taxon>
        <taxon>Dinophilidae</taxon>
        <taxon>Dimorphilus</taxon>
    </lineage>
</organism>
<proteinExistence type="predicted"/>
<dbReference type="OrthoDB" id="191169at2759"/>
<dbReference type="EMBL" id="CAJFCJ010000007">
    <property type="protein sequence ID" value="CAD5116961.1"/>
    <property type="molecule type" value="Genomic_DNA"/>
</dbReference>
<feature type="region of interest" description="Disordered" evidence="2">
    <location>
        <begin position="168"/>
        <end position="187"/>
    </location>
</feature>